<dbReference type="AlphaFoldDB" id="A0AAV4UZ59"/>
<keyword evidence="2" id="KW-1185">Reference proteome</keyword>
<reference evidence="1 2" key="1">
    <citation type="submission" date="2021-06" db="EMBL/GenBank/DDBJ databases">
        <title>Caerostris darwini draft genome.</title>
        <authorList>
            <person name="Kono N."/>
            <person name="Arakawa K."/>
        </authorList>
    </citation>
    <scope>NUCLEOTIDE SEQUENCE [LARGE SCALE GENOMIC DNA]</scope>
</reference>
<protein>
    <submittedName>
        <fullName evidence="1">Uncharacterized protein</fullName>
    </submittedName>
</protein>
<name>A0AAV4UZ59_9ARAC</name>
<evidence type="ECO:0000313" key="2">
    <source>
        <dbReference type="Proteomes" id="UP001054837"/>
    </source>
</evidence>
<evidence type="ECO:0000313" key="1">
    <source>
        <dbReference type="EMBL" id="GIY63231.1"/>
    </source>
</evidence>
<dbReference type="EMBL" id="BPLQ01012168">
    <property type="protein sequence ID" value="GIY63231.1"/>
    <property type="molecule type" value="Genomic_DNA"/>
</dbReference>
<sequence>MRNLTAFLEKIEEAQVSLLLKIQSFSEDKLKEYFYHNTNIIFNIFRKDHNTYPHLTFKHRTFLPSVTSKNLTTFISFLKFGKLLDPTTVSSTI</sequence>
<comment type="caution">
    <text evidence="1">The sequence shown here is derived from an EMBL/GenBank/DDBJ whole genome shotgun (WGS) entry which is preliminary data.</text>
</comment>
<organism evidence="1 2">
    <name type="scientific">Caerostris darwini</name>
    <dbReference type="NCBI Taxonomy" id="1538125"/>
    <lineage>
        <taxon>Eukaryota</taxon>
        <taxon>Metazoa</taxon>
        <taxon>Ecdysozoa</taxon>
        <taxon>Arthropoda</taxon>
        <taxon>Chelicerata</taxon>
        <taxon>Arachnida</taxon>
        <taxon>Araneae</taxon>
        <taxon>Araneomorphae</taxon>
        <taxon>Entelegynae</taxon>
        <taxon>Araneoidea</taxon>
        <taxon>Araneidae</taxon>
        <taxon>Caerostris</taxon>
    </lineage>
</organism>
<gene>
    <name evidence="1" type="ORF">CDAR_119851</name>
</gene>
<accession>A0AAV4UZ59</accession>
<dbReference type="Proteomes" id="UP001054837">
    <property type="component" value="Unassembled WGS sequence"/>
</dbReference>
<proteinExistence type="predicted"/>